<dbReference type="Gene3D" id="3.40.50.1820">
    <property type="entry name" value="alpha/beta hydrolase"/>
    <property type="match status" value="1"/>
</dbReference>
<dbReference type="SUPFAM" id="SSF53474">
    <property type="entry name" value="alpha/beta-Hydrolases"/>
    <property type="match status" value="1"/>
</dbReference>
<evidence type="ECO:0000259" key="2">
    <source>
        <dbReference type="Pfam" id="PF00561"/>
    </source>
</evidence>
<feature type="non-terminal residue" evidence="3">
    <location>
        <position position="129"/>
    </location>
</feature>
<proteinExistence type="predicted"/>
<dbReference type="InterPro" id="IPR029058">
    <property type="entry name" value="AB_hydrolase_fold"/>
</dbReference>
<comment type="caution">
    <text evidence="3">The sequence shown here is derived from an EMBL/GenBank/DDBJ whole genome shotgun (WGS) entry which is preliminary data.</text>
</comment>
<dbReference type="InterPro" id="IPR050266">
    <property type="entry name" value="AB_hydrolase_sf"/>
</dbReference>
<dbReference type="Proteomes" id="UP000518300">
    <property type="component" value="Unassembled WGS sequence"/>
</dbReference>
<evidence type="ECO:0000256" key="1">
    <source>
        <dbReference type="ARBA" id="ARBA00022801"/>
    </source>
</evidence>
<dbReference type="PRINTS" id="PR00111">
    <property type="entry name" value="ABHYDROLASE"/>
</dbReference>
<dbReference type="AlphaFoldDB" id="A0A848LVN1"/>
<feature type="domain" description="AB hydrolase-1" evidence="2">
    <location>
        <begin position="23"/>
        <end position="118"/>
    </location>
</feature>
<protein>
    <submittedName>
        <fullName evidence="3">Alpha/beta hydrolase</fullName>
    </submittedName>
</protein>
<sequence length="129" mass="13656">MHERFEVTRGQWSLVGERAGRGPAMVFLHAGVADRRMWRAELAAFAPTHHALAYDGRGFGESRGAPEPFSHVDDLGAVLDAVGAREAVLVGCSHGGRVALDFTLAHPDRVRGLVLVAPAVSGVAEPSPP</sequence>
<dbReference type="PANTHER" id="PTHR43798:SF31">
    <property type="entry name" value="AB HYDROLASE SUPERFAMILY PROTEIN YCLE"/>
    <property type="match status" value="1"/>
</dbReference>
<dbReference type="PANTHER" id="PTHR43798">
    <property type="entry name" value="MONOACYLGLYCEROL LIPASE"/>
    <property type="match status" value="1"/>
</dbReference>
<keyword evidence="4" id="KW-1185">Reference proteome</keyword>
<dbReference type="Pfam" id="PF00561">
    <property type="entry name" value="Abhydrolase_1"/>
    <property type="match status" value="1"/>
</dbReference>
<dbReference type="InterPro" id="IPR000073">
    <property type="entry name" value="AB_hydrolase_1"/>
</dbReference>
<evidence type="ECO:0000313" key="3">
    <source>
        <dbReference type="EMBL" id="NMO22138.1"/>
    </source>
</evidence>
<dbReference type="EMBL" id="JABBJJ010000387">
    <property type="protein sequence ID" value="NMO22138.1"/>
    <property type="molecule type" value="Genomic_DNA"/>
</dbReference>
<dbReference type="GO" id="GO:0016787">
    <property type="term" value="F:hydrolase activity"/>
    <property type="evidence" value="ECO:0007669"/>
    <property type="project" value="UniProtKB-KW"/>
</dbReference>
<reference evidence="3 4" key="1">
    <citation type="submission" date="2020-04" db="EMBL/GenBank/DDBJ databases">
        <title>Draft genome of Pyxidicoccus fallax type strain.</title>
        <authorList>
            <person name="Whitworth D.E."/>
        </authorList>
    </citation>
    <scope>NUCLEOTIDE SEQUENCE [LARGE SCALE GENOMIC DNA]</scope>
    <source>
        <strain evidence="3 4">DSM 14698</strain>
    </source>
</reference>
<evidence type="ECO:0000313" key="4">
    <source>
        <dbReference type="Proteomes" id="UP000518300"/>
    </source>
</evidence>
<keyword evidence="1 3" id="KW-0378">Hydrolase</keyword>
<gene>
    <name evidence="3" type="ORF">HG543_45865</name>
</gene>
<name>A0A848LVN1_9BACT</name>
<organism evidence="3 4">
    <name type="scientific">Pyxidicoccus fallax</name>
    <dbReference type="NCBI Taxonomy" id="394095"/>
    <lineage>
        <taxon>Bacteria</taxon>
        <taxon>Pseudomonadati</taxon>
        <taxon>Myxococcota</taxon>
        <taxon>Myxococcia</taxon>
        <taxon>Myxococcales</taxon>
        <taxon>Cystobacterineae</taxon>
        <taxon>Myxococcaceae</taxon>
        <taxon>Pyxidicoccus</taxon>
    </lineage>
</organism>
<accession>A0A848LVN1</accession>
<dbReference type="GO" id="GO:0016020">
    <property type="term" value="C:membrane"/>
    <property type="evidence" value="ECO:0007669"/>
    <property type="project" value="TreeGrafter"/>
</dbReference>